<keyword evidence="1" id="KW-0472">Membrane</keyword>
<keyword evidence="1" id="KW-0812">Transmembrane</keyword>
<evidence type="ECO:0000313" key="2">
    <source>
        <dbReference type="EMBL" id="NMC63579.1"/>
    </source>
</evidence>
<organism evidence="2 3">
    <name type="scientific">SAR324 cluster bacterium</name>
    <dbReference type="NCBI Taxonomy" id="2024889"/>
    <lineage>
        <taxon>Bacteria</taxon>
        <taxon>Deltaproteobacteria</taxon>
        <taxon>SAR324 cluster</taxon>
    </lineage>
</organism>
<dbReference type="EMBL" id="JAAZON010000473">
    <property type="protein sequence ID" value="NMC63579.1"/>
    <property type="molecule type" value="Genomic_DNA"/>
</dbReference>
<name>A0A7X9FTM3_9DELT</name>
<proteinExistence type="predicted"/>
<comment type="caution">
    <text evidence="2">The sequence shown here is derived from an EMBL/GenBank/DDBJ whole genome shotgun (WGS) entry which is preliminary data.</text>
</comment>
<gene>
    <name evidence="2" type="ORF">GYA55_10490</name>
</gene>
<evidence type="ECO:0000256" key="1">
    <source>
        <dbReference type="SAM" id="Phobius"/>
    </source>
</evidence>
<evidence type="ECO:0000313" key="3">
    <source>
        <dbReference type="Proteomes" id="UP000524246"/>
    </source>
</evidence>
<accession>A0A7X9FTM3</accession>
<keyword evidence="1" id="KW-1133">Transmembrane helix</keyword>
<dbReference type="Proteomes" id="UP000524246">
    <property type="component" value="Unassembled WGS sequence"/>
</dbReference>
<sequence>MRSAEEKKTLIVNCVGYGFICALVIFTLTLVFGNRFFGMMQLFGLEGLQANPGFIYDDCSLPENKNNKFCQPKESYTEKDWKDIKHSGKDYVPFNLVPKEWEK</sequence>
<reference evidence="2 3" key="1">
    <citation type="journal article" date="2020" name="Biotechnol. Biofuels">
        <title>New insights from the biogas microbiome by comprehensive genome-resolved metagenomics of nearly 1600 species originating from multiple anaerobic digesters.</title>
        <authorList>
            <person name="Campanaro S."/>
            <person name="Treu L."/>
            <person name="Rodriguez-R L.M."/>
            <person name="Kovalovszki A."/>
            <person name="Ziels R.M."/>
            <person name="Maus I."/>
            <person name="Zhu X."/>
            <person name="Kougias P.G."/>
            <person name="Basile A."/>
            <person name="Luo G."/>
            <person name="Schluter A."/>
            <person name="Konstantinidis K.T."/>
            <person name="Angelidaki I."/>
        </authorList>
    </citation>
    <scope>NUCLEOTIDE SEQUENCE [LARGE SCALE GENOMIC DNA]</scope>
    <source>
        <strain evidence="2">AS27yjCOA_65</strain>
    </source>
</reference>
<protein>
    <submittedName>
        <fullName evidence="2">Uncharacterized protein</fullName>
    </submittedName>
</protein>
<feature type="transmembrane region" description="Helical" evidence="1">
    <location>
        <begin position="15"/>
        <end position="33"/>
    </location>
</feature>
<dbReference type="AlphaFoldDB" id="A0A7X9FTM3"/>